<dbReference type="STRING" id="2518989.IMCC3088_320"/>
<sequence length="56" mass="6566">MKAQQEFKRQLLLAAPPHLSDKDAQALIDDKLQRHLEGMIASIEKEAKEYEERFQK</sequence>
<dbReference type="RefSeq" id="WP_009577177.1">
    <property type="nucleotide sequence ID" value="NZ_AEIG01000120.1"/>
</dbReference>
<gene>
    <name evidence="1" type="ORF">IMCC3088_320</name>
</gene>
<accession>F3L5P0</accession>
<dbReference type="AlphaFoldDB" id="F3L5P0"/>
<evidence type="ECO:0000313" key="2">
    <source>
        <dbReference type="Proteomes" id="UP000005615"/>
    </source>
</evidence>
<dbReference type="Proteomes" id="UP000005615">
    <property type="component" value="Unassembled WGS sequence"/>
</dbReference>
<evidence type="ECO:0000313" key="1">
    <source>
        <dbReference type="EMBL" id="EGG28365.1"/>
    </source>
</evidence>
<name>F3L5P0_9GAMM</name>
<proteinExistence type="predicted"/>
<organism evidence="1 2">
    <name type="scientific">Aequoribacter fuscus</name>
    <dbReference type="NCBI Taxonomy" id="2518989"/>
    <lineage>
        <taxon>Bacteria</taxon>
        <taxon>Pseudomonadati</taxon>
        <taxon>Pseudomonadota</taxon>
        <taxon>Gammaproteobacteria</taxon>
        <taxon>Cellvibrionales</taxon>
        <taxon>Halieaceae</taxon>
        <taxon>Aequoribacter</taxon>
    </lineage>
</organism>
<comment type="caution">
    <text evidence="1">The sequence shown here is derived from an EMBL/GenBank/DDBJ whole genome shotgun (WGS) entry which is preliminary data.</text>
</comment>
<protein>
    <submittedName>
        <fullName evidence="1">Uncharacterized protein</fullName>
    </submittedName>
</protein>
<dbReference type="EMBL" id="AEIG01000120">
    <property type="protein sequence ID" value="EGG28365.1"/>
    <property type="molecule type" value="Genomic_DNA"/>
</dbReference>
<keyword evidence="2" id="KW-1185">Reference proteome</keyword>
<reference evidence="1 2" key="1">
    <citation type="journal article" date="2011" name="J. Bacteriol.">
        <title>Genome sequence of strain IMCC3088, a proteorhodopsin-containing marine bacterium belonging to the OM60/NOR5 clade.</title>
        <authorList>
            <person name="Jang Y."/>
            <person name="Oh H.M."/>
            <person name="Kang I."/>
            <person name="Lee K."/>
            <person name="Yang S.J."/>
            <person name="Cho J.C."/>
        </authorList>
    </citation>
    <scope>NUCLEOTIDE SEQUENCE [LARGE SCALE GENOMIC DNA]</scope>
    <source>
        <strain evidence="1 2">IMCC3088</strain>
    </source>
</reference>